<evidence type="ECO:0000256" key="5">
    <source>
        <dbReference type="ARBA" id="ARBA00012232"/>
    </source>
</evidence>
<dbReference type="InterPro" id="IPR008279">
    <property type="entry name" value="PEP-util_enz_mobile_dom"/>
</dbReference>
<evidence type="ECO:0000259" key="21">
    <source>
        <dbReference type="Pfam" id="PF02896"/>
    </source>
</evidence>
<keyword evidence="12 16" id="KW-0479">Metal-binding</keyword>
<comment type="similarity">
    <text evidence="4 16">Belongs to the PEP-utilizing enzyme family.</text>
</comment>
<evidence type="ECO:0000259" key="22">
    <source>
        <dbReference type="Pfam" id="PF05524"/>
    </source>
</evidence>
<dbReference type="GO" id="GO:0016301">
    <property type="term" value="F:kinase activity"/>
    <property type="evidence" value="ECO:0007669"/>
    <property type="project" value="UniProtKB-KW"/>
</dbReference>
<feature type="binding site" evidence="19">
    <location>
        <position position="461"/>
    </location>
    <ligand>
        <name>Mg(2+)</name>
        <dbReference type="ChEBI" id="CHEBI:18420"/>
    </ligand>
</feature>
<gene>
    <name evidence="23" type="primary">ptsP</name>
    <name evidence="23" type="ORF">HCT48_05075</name>
</gene>
<dbReference type="InterPro" id="IPR050499">
    <property type="entry name" value="PEP-utilizing_PTS_enzyme"/>
</dbReference>
<organism evidence="23 24">
    <name type="scientific">Entomospira culicis</name>
    <dbReference type="NCBI Taxonomy" id="2719989"/>
    <lineage>
        <taxon>Bacteria</taxon>
        <taxon>Pseudomonadati</taxon>
        <taxon>Spirochaetota</taxon>
        <taxon>Spirochaetia</taxon>
        <taxon>Spirochaetales</taxon>
        <taxon>Spirochaetaceae</taxon>
        <taxon>Entomospira</taxon>
    </lineage>
</organism>
<feature type="binding site" evidence="19">
    <location>
        <position position="437"/>
    </location>
    <ligand>
        <name>Mg(2+)</name>
        <dbReference type="ChEBI" id="CHEBI:18420"/>
    </ligand>
</feature>
<evidence type="ECO:0000256" key="11">
    <source>
        <dbReference type="ARBA" id="ARBA00022683"/>
    </source>
</evidence>
<proteinExistence type="inferred from homology"/>
<protein>
    <recommendedName>
        <fullName evidence="6 16">Phosphoenolpyruvate-protein phosphotransferase</fullName>
        <ecNumber evidence="5 16">2.7.3.9</ecNumber>
    </recommendedName>
    <alternativeName>
        <fullName evidence="15 16">Phosphotransferase system, enzyme I</fullName>
    </alternativeName>
</protein>
<feature type="binding site" evidence="18">
    <location>
        <position position="338"/>
    </location>
    <ligand>
        <name>phosphoenolpyruvate</name>
        <dbReference type="ChEBI" id="CHEBI:58702"/>
    </ligand>
</feature>
<keyword evidence="9 16" id="KW-0762">Sugar transport</keyword>
<keyword evidence="10 16" id="KW-0808">Transferase</keyword>
<evidence type="ECO:0000256" key="15">
    <source>
        <dbReference type="ARBA" id="ARBA00033235"/>
    </source>
</evidence>
<evidence type="ECO:0000256" key="9">
    <source>
        <dbReference type="ARBA" id="ARBA00022597"/>
    </source>
</evidence>
<dbReference type="PANTHER" id="PTHR46244">
    <property type="entry name" value="PHOSPHOENOLPYRUVATE-PROTEIN PHOSPHOTRANSFERASE"/>
    <property type="match status" value="1"/>
</dbReference>
<evidence type="ECO:0000256" key="10">
    <source>
        <dbReference type="ARBA" id="ARBA00022679"/>
    </source>
</evidence>
<keyword evidence="8 16" id="KW-0963">Cytoplasm</keyword>
<dbReference type="Pfam" id="PF00391">
    <property type="entry name" value="PEP-utilizers"/>
    <property type="match status" value="1"/>
</dbReference>
<evidence type="ECO:0000313" key="23">
    <source>
        <dbReference type="EMBL" id="NIZ69586.1"/>
    </source>
</evidence>
<dbReference type="RefSeq" id="WP_167695671.1">
    <property type="nucleotide sequence ID" value="NZ_CP118181.1"/>
</dbReference>
<dbReference type="InterPro" id="IPR015813">
    <property type="entry name" value="Pyrv/PenolPyrv_kinase-like_dom"/>
</dbReference>
<dbReference type="SUPFAM" id="SSF51621">
    <property type="entry name" value="Phosphoenolpyruvate/pyruvate domain"/>
    <property type="match status" value="1"/>
</dbReference>
<dbReference type="PIRSF" id="PIRSF000732">
    <property type="entry name" value="PTS_enzyme_I"/>
    <property type="match status" value="1"/>
</dbReference>
<comment type="caution">
    <text evidence="23">The sequence shown here is derived from an EMBL/GenBank/DDBJ whole genome shotgun (WGS) entry which is preliminary data.</text>
</comment>
<dbReference type="PRINTS" id="PR01736">
    <property type="entry name" value="PHPHTRNFRASE"/>
</dbReference>
<dbReference type="InterPro" id="IPR006318">
    <property type="entry name" value="PTS_EI-like"/>
</dbReference>
<evidence type="ECO:0000256" key="18">
    <source>
        <dbReference type="PIRSR" id="PIRSR000732-2"/>
    </source>
</evidence>
<keyword evidence="13 16" id="KW-0418">Kinase</keyword>
<keyword evidence="11 16" id="KW-0598">Phosphotransferase system</keyword>
<evidence type="ECO:0000256" key="2">
    <source>
        <dbReference type="ARBA" id="ARBA00001946"/>
    </source>
</evidence>
<feature type="binding site" evidence="18">
    <location>
        <position position="471"/>
    </location>
    <ligand>
        <name>phosphoenolpyruvate</name>
        <dbReference type="ChEBI" id="CHEBI:58702"/>
    </ligand>
</feature>
<feature type="domain" description="PEP-utilising enzyme mobile" evidence="20">
    <location>
        <begin position="158"/>
        <end position="229"/>
    </location>
</feature>
<dbReference type="PANTHER" id="PTHR46244:SF6">
    <property type="entry name" value="PHOSPHOENOLPYRUVATE-PROTEIN PHOSPHOTRANSFERASE"/>
    <property type="match status" value="1"/>
</dbReference>
<dbReference type="GO" id="GO:0046872">
    <property type="term" value="F:metal ion binding"/>
    <property type="evidence" value="ECO:0007669"/>
    <property type="project" value="UniProtKB-KW"/>
</dbReference>
<comment type="subcellular location">
    <subcellularLocation>
        <location evidence="3 16">Cytoplasm</location>
    </subcellularLocation>
</comment>
<dbReference type="InterPro" id="IPR000121">
    <property type="entry name" value="PEP_util_C"/>
</dbReference>
<dbReference type="InterPro" id="IPR024692">
    <property type="entry name" value="PTS_EI"/>
</dbReference>
<keyword evidence="7 16" id="KW-0813">Transport</keyword>
<dbReference type="Pfam" id="PF02896">
    <property type="entry name" value="PEP-utilizers_C"/>
    <property type="match status" value="1"/>
</dbReference>
<evidence type="ECO:0000256" key="13">
    <source>
        <dbReference type="ARBA" id="ARBA00022777"/>
    </source>
</evidence>
<feature type="active site" description="Tele-phosphohistidine intermediate" evidence="17">
    <location>
        <position position="193"/>
    </location>
</feature>
<sequence length="584" mass="65473">MKRLTGTAIATGIASSFVFLCNEEELLVPTYTLQQEELSDELTRFVHACEVAIKELKRIKRESDLATDGQIGAILDVQILMLQDVEFHQAVERSVKEKHQNVESALDNYFQSIIQKLTTTNNPRMQERVVDLHDLRHRLLRTLSEVKGGQQRLADLIEPAILVAYDMSPSLAMHLDKSLVKGVILEHGGRTSHTAILIRALGIPAVFNVTGIHQLIDEGTPLIVDGNEGIVVIRPNQGTQRAYQQAIDFETGNHAYYRALIAQPSITVDGVEIRLRANAQSLSDAQNARDLGAKGIGLFRSEFIFLAQERKAPLSEEAQYAIYKKLLQLFPHDLVTIRTLDLGADKSIPQFAHYEEANPLLGWRASRLCLEEKELFTSQLRALYRASVHGNLRIMIPFISTESELREILEILAQTRTELSEKKIAFKANVPIGIMIETPSAVLISEQLAQFVDFFSIGTNDLTQYTLAVDRDNPKVAKYYKPIHKSVLKLIRITIQEAQKSQTDLSLCGELATDLLAVPLLLGMGLRELSVGSASLTHIKEVIRLTTIKEAEVLADNVFSTTKTSEIVELLKEYRERIFARKSY</sequence>
<feature type="binding site" evidence="18">
    <location>
        <position position="300"/>
    </location>
    <ligand>
        <name>phosphoenolpyruvate</name>
        <dbReference type="ChEBI" id="CHEBI:58702"/>
    </ligand>
</feature>
<evidence type="ECO:0000256" key="19">
    <source>
        <dbReference type="PIRSR" id="PIRSR000732-3"/>
    </source>
</evidence>
<evidence type="ECO:0000256" key="7">
    <source>
        <dbReference type="ARBA" id="ARBA00022448"/>
    </source>
</evidence>
<evidence type="ECO:0000256" key="3">
    <source>
        <dbReference type="ARBA" id="ARBA00004496"/>
    </source>
</evidence>
<dbReference type="InterPro" id="IPR008731">
    <property type="entry name" value="PTS_EIN"/>
</dbReference>
<dbReference type="EMBL" id="JAATLM010000001">
    <property type="protein sequence ID" value="NIZ69586.1"/>
    <property type="molecule type" value="Genomic_DNA"/>
</dbReference>
<accession>A0A968GGU8</accession>
<comment type="cofactor">
    <cofactor evidence="2 16 19">
        <name>Mg(2+)</name>
        <dbReference type="ChEBI" id="CHEBI:18420"/>
    </cofactor>
</comment>
<evidence type="ECO:0000313" key="24">
    <source>
        <dbReference type="Proteomes" id="UP000778951"/>
    </source>
</evidence>
<evidence type="ECO:0000259" key="20">
    <source>
        <dbReference type="Pfam" id="PF00391"/>
    </source>
</evidence>
<evidence type="ECO:0000256" key="16">
    <source>
        <dbReference type="PIRNR" id="PIRNR000732"/>
    </source>
</evidence>
<evidence type="ECO:0000256" key="17">
    <source>
        <dbReference type="PIRSR" id="PIRSR000732-1"/>
    </source>
</evidence>
<dbReference type="Gene3D" id="3.20.20.60">
    <property type="entry name" value="Phosphoenolpyruvate-binding domains"/>
    <property type="match status" value="1"/>
</dbReference>
<reference evidence="23" key="1">
    <citation type="submission" date="2020-03" db="EMBL/GenBank/DDBJ databases">
        <title>Spirochaetal bacteria isolated from arthropods constitute a novel genus Entomospira genus novum within the order Spirochaetales.</title>
        <authorList>
            <person name="Grana-Miraglia L."/>
            <person name="Sikutova S."/>
            <person name="Fingerle V."/>
            <person name="Sing A."/>
            <person name="Castillo-Ramirez S."/>
            <person name="Margos G."/>
            <person name="Rudolf I."/>
        </authorList>
    </citation>
    <scope>NUCLEOTIDE SEQUENCE</scope>
    <source>
        <strain evidence="23">BR149</strain>
    </source>
</reference>
<evidence type="ECO:0000256" key="1">
    <source>
        <dbReference type="ARBA" id="ARBA00000683"/>
    </source>
</evidence>
<dbReference type="AlphaFoldDB" id="A0A968GGU8"/>
<dbReference type="SUPFAM" id="SSF52009">
    <property type="entry name" value="Phosphohistidine domain"/>
    <property type="match status" value="1"/>
</dbReference>
<comment type="function">
    <text evidence="16">General (non sugar-specific) component of the phosphoenolpyruvate-dependent sugar phosphotransferase system (sugar PTS). This major carbohydrate active-transport system catalyzes the phosphorylation of incoming sugar substrates concomitantly with their translocation across the cell membrane. Enzyme I transfers the phosphoryl group from phosphoenolpyruvate (PEP) to the phosphoryl carrier protein (HPr).</text>
</comment>
<feature type="binding site" evidence="18">
    <location>
        <begin position="460"/>
        <end position="461"/>
    </location>
    <ligand>
        <name>phosphoenolpyruvate</name>
        <dbReference type="ChEBI" id="CHEBI:58702"/>
    </ligand>
</feature>
<dbReference type="Gene3D" id="3.50.30.10">
    <property type="entry name" value="Phosphohistidine domain"/>
    <property type="match status" value="1"/>
</dbReference>
<evidence type="ECO:0000256" key="12">
    <source>
        <dbReference type="ARBA" id="ARBA00022723"/>
    </source>
</evidence>
<dbReference type="InterPro" id="IPR040442">
    <property type="entry name" value="Pyrv_kinase-like_dom_sf"/>
</dbReference>
<dbReference type="Pfam" id="PF05524">
    <property type="entry name" value="PEP-utilisers_N"/>
    <property type="match status" value="1"/>
</dbReference>
<dbReference type="Gene3D" id="1.10.274.10">
    <property type="entry name" value="PtsI, HPr-binding domain"/>
    <property type="match status" value="1"/>
</dbReference>
<name>A0A968GGU8_9SPIO</name>
<feature type="domain" description="Phosphotransferase system enzyme I N-terminal" evidence="22">
    <location>
        <begin position="5"/>
        <end position="128"/>
    </location>
</feature>
<feature type="domain" description="PEP-utilising enzyme C-terminal" evidence="21">
    <location>
        <begin position="259"/>
        <end position="544"/>
    </location>
</feature>
<evidence type="ECO:0000256" key="14">
    <source>
        <dbReference type="ARBA" id="ARBA00022842"/>
    </source>
</evidence>
<feature type="active site" description="Proton donor" evidence="17">
    <location>
        <position position="508"/>
    </location>
</feature>
<dbReference type="PROSITE" id="PS00742">
    <property type="entry name" value="PEP_ENZYMES_2"/>
    <property type="match status" value="1"/>
</dbReference>
<evidence type="ECO:0000256" key="4">
    <source>
        <dbReference type="ARBA" id="ARBA00007837"/>
    </source>
</evidence>
<dbReference type="EC" id="2.7.3.9" evidence="5 16"/>
<dbReference type="GO" id="GO:0009401">
    <property type="term" value="P:phosphoenolpyruvate-dependent sugar phosphotransferase system"/>
    <property type="evidence" value="ECO:0007669"/>
    <property type="project" value="UniProtKB-KW"/>
</dbReference>
<dbReference type="NCBIfam" id="TIGR01417">
    <property type="entry name" value="PTS_I_fam"/>
    <property type="match status" value="1"/>
</dbReference>
<evidence type="ECO:0000256" key="8">
    <source>
        <dbReference type="ARBA" id="ARBA00022490"/>
    </source>
</evidence>
<comment type="catalytic activity">
    <reaction evidence="1 16">
        <text>L-histidyl-[protein] + phosphoenolpyruvate = N(pros)-phospho-L-histidyl-[protein] + pyruvate</text>
        <dbReference type="Rhea" id="RHEA:23880"/>
        <dbReference type="Rhea" id="RHEA-COMP:9745"/>
        <dbReference type="Rhea" id="RHEA-COMP:9746"/>
        <dbReference type="ChEBI" id="CHEBI:15361"/>
        <dbReference type="ChEBI" id="CHEBI:29979"/>
        <dbReference type="ChEBI" id="CHEBI:58702"/>
        <dbReference type="ChEBI" id="CHEBI:64837"/>
        <dbReference type="EC" id="2.7.3.9"/>
    </reaction>
</comment>
<dbReference type="GO" id="GO:0008965">
    <property type="term" value="F:phosphoenolpyruvate-protein phosphotransferase activity"/>
    <property type="evidence" value="ECO:0007669"/>
    <property type="project" value="UniProtKB-EC"/>
</dbReference>
<dbReference type="GO" id="GO:0005737">
    <property type="term" value="C:cytoplasm"/>
    <property type="evidence" value="ECO:0007669"/>
    <property type="project" value="UniProtKB-SubCell"/>
</dbReference>
<dbReference type="Proteomes" id="UP000778951">
    <property type="component" value="Unassembled WGS sequence"/>
</dbReference>
<keyword evidence="24" id="KW-1185">Reference proteome</keyword>
<dbReference type="InterPro" id="IPR036618">
    <property type="entry name" value="PtsI_HPr-bd_sf"/>
</dbReference>
<evidence type="ECO:0000256" key="6">
    <source>
        <dbReference type="ARBA" id="ARBA00016544"/>
    </source>
</evidence>
<dbReference type="SUPFAM" id="SSF47831">
    <property type="entry name" value="Enzyme I of the PEP:sugar phosphotransferase system HPr-binding (sub)domain"/>
    <property type="match status" value="1"/>
</dbReference>
<dbReference type="InterPro" id="IPR023151">
    <property type="entry name" value="PEP_util_CS"/>
</dbReference>
<dbReference type="InterPro" id="IPR036637">
    <property type="entry name" value="Phosphohistidine_dom_sf"/>
</dbReference>
<keyword evidence="14 16" id="KW-0460">Magnesium</keyword>